<dbReference type="Gene3D" id="2.120.10.30">
    <property type="entry name" value="TolB, C-terminal domain"/>
    <property type="match status" value="1"/>
</dbReference>
<dbReference type="Pfam" id="PF08450">
    <property type="entry name" value="SGL"/>
    <property type="match status" value="1"/>
</dbReference>
<sequence>MNEISALKPSLECVVDCANILGEVPLWDAAEHALYWVDIEGKKLQRLTPASGEVRVADHFAAIDLAHVAVCEALKTGCSRSLPI</sequence>
<accession>A0A6A8A5U5</accession>
<reference evidence="2 3" key="1">
    <citation type="submission" date="2019-11" db="EMBL/GenBank/DDBJ databases">
        <title>Genome analysis of Rhizobacterium cereale a novel genus and species isolated from maize roots in North Spain.</title>
        <authorList>
            <person name="Menendez E."/>
            <person name="Flores-Felix J.D."/>
            <person name="Ramirez-Bahena M.-H."/>
            <person name="Igual J.M."/>
            <person name="Garcia-Fraile P."/>
            <person name="Peix A."/>
            <person name="Velazquez E."/>
        </authorList>
    </citation>
    <scope>NUCLEOTIDE SEQUENCE [LARGE SCALE GENOMIC DNA]</scope>
    <source>
        <strain evidence="2 3">RZME27</strain>
    </source>
</reference>
<evidence type="ECO:0000313" key="2">
    <source>
        <dbReference type="EMBL" id="MQY45188.1"/>
    </source>
</evidence>
<dbReference type="InterPro" id="IPR011042">
    <property type="entry name" value="6-blade_b-propeller_TolB-like"/>
</dbReference>
<dbReference type="AlphaFoldDB" id="A0A6A8A5U5"/>
<protein>
    <recommendedName>
        <fullName evidence="1">SMP-30/Gluconolactonase/LRE-like region domain-containing protein</fullName>
    </recommendedName>
</protein>
<proteinExistence type="predicted"/>
<feature type="domain" description="SMP-30/Gluconolactonase/LRE-like region" evidence="1">
    <location>
        <begin position="21"/>
        <end position="58"/>
    </location>
</feature>
<organism evidence="2 3">
    <name type="scientific">Endobacterium cereale</name>
    <dbReference type="NCBI Taxonomy" id="2663029"/>
    <lineage>
        <taxon>Bacteria</taxon>
        <taxon>Pseudomonadati</taxon>
        <taxon>Pseudomonadota</taxon>
        <taxon>Alphaproteobacteria</taxon>
        <taxon>Hyphomicrobiales</taxon>
        <taxon>Rhizobiaceae</taxon>
        <taxon>Endobacterium</taxon>
    </lineage>
</organism>
<name>A0A6A8A5U5_9HYPH</name>
<dbReference type="RefSeq" id="WP_153352744.1">
    <property type="nucleotide sequence ID" value="NZ_WIXI01000024.1"/>
</dbReference>
<comment type="caution">
    <text evidence="2">The sequence shown here is derived from an EMBL/GenBank/DDBJ whole genome shotgun (WGS) entry which is preliminary data.</text>
</comment>
<gene>
    <name evidence="2" type="ORF">GAO09_03780</name>
</gene>
<keyword evidence="3" id="KW-1185">Reference proteome</keyword>
<dbReference type="EMBL" id="WIXI01000024">
    <property type="protein sequence ID" value="MQY45188.1"/>
    <property type="molecule type" value="Genomic_DNA"/>
</dbReference>
<dbReference type="Proteomes" id="UP000435138">
    <property type="component" value="Unassembled WGS sequence"/>
</dbReference>
<dbReference type="SUPFAM" id="SSF63829">
    <property type="entry name" value="Calcium-dependent phosphotriesterase"/>
    <property type="match status" value="1"/>
</dbReference>
<dbReference type="InterPro" id="IPR013658">
    <property type="entry name" value="SGL"/>
</dbReference>
<evidence type="ECO:0000313" key="3">
    <source>
        <dbReference type="Proteomes" id="UP000435138"/>
    </source>
</evidence>
<evidence type="ECO:0000259" key="1">
    <source>
        <dbReference type="Pfam" id="PF08450"/>
    </source>
</evidence>